<dbReference type="HOGENOM" id="CLU_3374862_0_0_11"/>
<accession>D5UVK9</accession>
<gene>
    <name evidence="2" type="ordered locus">Tpau_3204</name>
</gene>
<reference evidence="2 3" key="2">
    <citation type="journal article" date="2011" name="Stand. Genomic Sci.">
        <title>Complete genome sequence of Tsukamurella paurometabola type strain (no. 33).</title>
        <authorList>
            <person name="Munk A.C."/>
            <person name="Lapidus A."/>
            <person name="Lucas S."/>
            <person name="Nolan M."/>
            <person name="Tice H."/>
            <person name="Cheng J.F."/>
            <person name="Del Rio T.G."/>
            <person name="Goodwin L."/>
            <person name="Pitluck S."/>
            <person name="Liolios K."/>
            <person name="Huntemann M."/>
            <person name="Ivanova N."/>
            <person name="Mavromatis K."/>
            <person name="Mikhailova N."/>
            <person name="Pati A."/>
            <person name="Chen A."/>
            <person name="Palaniappan K."/>
            <person name="Tapia R."/>
            <person name="Han C."/>
            <person name="Land M."/>
            <person name="Hauser L."/>
            <person name="Chang Y.J."/>
            <person name="Jeffries C.D."/>
            <person name="Brettin T."/>
            <person name="Yasawong M."/>
            <person name="Brambilla E.M."/>
            <person name="Rohde M."/>
            <person name="Sikorski J."/>
            <person name="Goker M."/>
            <person name="Detter J.C."/>
            <person name="Woyke T."/>
            <person name="Bristow J."/>
            <person name="Eisen J.A."/>
            <person name="Markowitz V."/>
            <person name="Hugenholtz P."/>
            <person name="Kyrpides N.C."/>
            <person name="Klenk H.P."/>
        </authorList>
    </citation>
    <scope>NUCLEOTIDE SEQUENCE [LARGE SCALE GENOMIC DNA]</scope>
    <source>
        <strain evidence="3">ATCC 8368 / DSM 20162 / CCUG 35730 / CIP 100753 / JCM 10117 / KCTC 9821 / NBRC 16120 / NCIMB 702349 / NCTC 13040</strain>
    </source>
</reference>
<proteinExistence type="predicted"/>
<dbReference type="EMBL" id="CP001966">
    <property type="protein sequence ID" value="ADG79791.1"/>
    <property type="molecule type" value="Genomic_DNA"/>
</dbReference>
<organism evidence="2 3">
    <name type="scientific">Tsukamurella paurometabola (strain ATCC 8368 / DSM 20162 / CCUG 35730 / CIP 100753 / JCM 10117 / KCTC 9821 / NBRC 16120 / NCIMB 702349 / NCTC 13040)</name>
    <name type="common">Corynebacterium paurometabolum</name>
    <dbReference type="NCBI Taxonomy" id="521096"/>
    <lineage>
        <taxon>Bacteria</taxon>
        <taxon>Bacillati</taxon>
        <taxon>Actinomycetota</taxon>
        <taxon>Actinomycetes</taxon>
        <taxon>Mycobacteriales</taxon>
        <taxon>Tsukamurellaceae</taxon>
        <taxon>Tsukamurella</taxon>
    </lineage>
</organism>
<evidence type="ECO:0000313" key="3">
    <source>
        <dbReference type="Proteomes" id="UP000001213"/>
    </source>
</evidence>
<name>D5UVK9_TSUPD</name>
<feature type="region of interest" description="Disordered" evidence="1">
    <location>
        <begin position="1"/>
        <end position="34"/>
    </location>
</feature>
<dbReference type="KEGG" id="tpr:Tpau_3204"/>
<dbReference type="AlphaFoldDB" id="D5UVK9"/>
<evidence type="ECO:0000313" key="2">
    <source>
        <dbReference type="EMBL" id="ADG79791.1"/>
    </source>
</evidence>
<keyword evidence="3" id="KW-1185">Reference proteome</keyword>
<reference evidence="3" key="1">
    <citation type="submission" date="2010-03" db="EMBL/GenBank/DDBJ databases">
        <title>The complete chromosome of Tsukamurella paurometabola DSM 20162.</title>
        <authorList>
            <consortium name="US DOE Joint Genome Institute (JGI-PGF)"/>
            <person name="Lucas S."/>
            <person name="Copeland A."/>
            <person name="Lapidus A."/>
            <person name="Glavina del Rio T."/>
            <person name="Dalin E."/>
            <person name="Tice H."/>
            <person name="Bruce D."/>
            <person name="Goodwin L."/>
            <person name="Pitluck S."/>
            <person name="Kyrpides N."/>
            <person name="Mavromatis K."/>
            <person name="Ivanova N."/>
            <person name="Mikhailova N."/>
            <person name="Munk A.C."/>
            <person name="Brettin T."/>
            <person name="Detter J.C."/>
            <person name="Tapia R."/>
            <person name="Han C."/>
            <person name="Larimer F."/>
            <person name="Land M."/>
            <person name="Hauser L."/>
            <person name="Markowitz V."/>
            <person name="Cheng J.-F."/>
            <person name="Hugenholtz P."/>
            <person name="Woyke T."/>
            <person name="Wu D."/>
            <person name="Jando M."/>
            <person name="Brambilla E."/>
            <person name="Klenk H.-P."/>
            <person name="Eisen J.A."/>
        </authorList>
    </citation>
    <scope>NUCLEOTIDE SEQUENCE [LARGE SCALE GENOMIC DNA]</scope>
    <source>
        <strain evidence="3">ATCC 8368 / DSM 20162 / CCUG 35730 / CIP 100753 / JCM 10117 / KCTC 9821 / NBRC 16120 / NCIMB 702349 / NCTC 13040</strain>
    </source>
</reference>
<evidence type="ECO:0000256" key="1">
    <source>
        <dbReference type="SAM" id="MobiDB-lite"/>
    </source>
</evidence>
<sequence>MSDKNAREQAIEQEEKRKQQERDRLEREEDKRLE</sequence>
<protein>
    <submittedName>
        <fullName evidence="2">Uncharacterized protein</fullName>
    </submittedName>
</protein>
<dbReference type="Proteomes" id="UP000001213">
    <property type="component" value="Chromosome"/>
</dbReference>